<name>A0ABU3SVW9_9ALTE</name>
<evidence type="ECO:0000313" key="1">
    <source>
        <dbReference type="EMBL" id="MDU0354165.1"/>
    </source>
</evidence>
<dbReference type="EMBL" id="JAWDIO010000002">
    <property type="protein sequence ID" value="MDU0354165.1"/>
    <property type="molecule type" value="Genomic_DNA"/>
</dbReference>
<proteinExistence type="predicted"/>
<protein>
    <submittedName>
        <fullName evidence="1">Uncharacterized protein</fullName>
    </submittedName>
</protein>
<comment type="caution">
    <text evidence="1">The sequence shown here is derived from an EMBL/GenBank/DDBJ whole genome shotgun (WGS) entry which is preliminary data.</text>
</comment>
<sequence>MSFAIGAMGELSTIDVFPEVWLYDNEWSPKAMALVKAFEAQPLVDTPHIAPNAKNKMTPILKSAGNAPPIGLNNDC</sequence>
<dbReference type="Proteomes" id="UP001247805">
    <property type="component" value="Unassembled WGS sequence"/>
</dbReference>
<keyword evidence="2" id="KW-1185">Reference proteome</keyword>
<evidence type="ECO:0000313" key="2">
    <source>
        <dbReference type="Proteomes" id="UP001247805"/>
    </source>
</evidence>
<accession>A0ABU3SVW9</accession>
<reference evidence="1 2" key="1">
    <citation type="submission" date="2023-10" db="EMBL/GenBank/DDBJ databases">
        <title>Glaciecola aquimarina strain GGW-M5 nov., isolated from a coastal seawater.</title>
        <authorList>
            <person name="Bayburt H."/>
            <person name="Kim J.M."/>
            <person name="Choi B.J."/>
            <person name="Jeon C.O."/>
        </authorList>
    </citation>
    <scope>NUCLEOTIDE SEQUENCE [LARGE SCALE GENOMIC DNA]</scope>
    <source>
        <strain evidence="1 2">KCTC 32108</strain>
    </source>
</reference>
<dbReference type="RefSeq" id="WP_316025784.1">
    <property type="nucleotide sequence ID" value="NZ_JAWDIO010000002.1"/>
</dbReference>
<organism evidence="1 2">
    <name type="scientific">Paraglaciecola aquimarina</name>
    <dbReference type="NCBI Taxonomy" id="1235557"/>
    <lineage>
        <taxon>Bacteria</taxon>
        <taxon>Pseudomonadati</taxon>
        <taxon>Pseudomonadota</taxon>
        <taxon>Gammaproteobacteria</taxon>
        <taxon>Alteromonadales</taxon>
        <taxon>Alteromonadaceae</taxon>
        <taxon>Paraglaciecola</taxon>
    </lineage>
</organism>
<gene>
    <name evidence="1" type="ORF">RS130_09660</name>
</gene>